<sequence length="66" mass="6801">MGEFLSVLTENGGLFASFFWTGIRLFAVGAVGALVLGIVLASMRVSPVPALRTVGGCTSARCATPR</sequence>
<keyword evidence="3" id="KW-1185">Reference proteome</keyword>
<evidence type="ECO:0000313" key="2">
    <source>
        <dbReference type="EMBL" id="GMA85467.1"/>
    </source>
</evidence>
<reference evidence="3" key="1">
    <citation type="journal article" date="2019" name="Int. J. Syst. Evol. Microbiol.">
        <title>The Global Catalogue of Microorganisms (GCM) 10K type strain sequencing project: providing services to taxonomists for standard genome sequencing and annotation.</title>
        <authorList>
            <consortium name="The Broad Institute Genomics Platform"/>
            <consortium name="The Broad Institute Genome Sequencing Center for Infectious Disease"/>
            <person name="Wu L."/>
            <person name="Ma J."/>
        </authorList>
    </citation>
    <scope>NUCLEOTIDE SEQUENCE [LARGE SCALE GENOMIC DNA]</scope>
    <source>
        <strain evidence="3">NBRC 108730</strain>
    </source>
</reference>
<evidence type="ECO:0000313" key="3">
    <source>
        <dbReference type="Proteomes" id="UP001157017"/>
    </source>
</evidence>
<protein>
    <submittedName>
        <fullName evidence="2">Uncharacterized protein</fullName>
    </submittedName>
</protein>
<feature type="transmembrane region" description="Helical" evidence="1">
    <location>
        <begin position="18"/>
        <end position="42"/>
    </location>
</feature>
<dbReference type="Proteomes" id="UP001157017">
    <property type="component" value="Unassembled WGS sequence"/>
</dbReference>
<comment type="caution">
    <text evidence="2">The sequence shown here is derived from an EMBL/GenBank/DDBJ whole genome shotgun (WGS) entry which is preliminary data.</text>
</comment>
<gene>
    <name evidence="2" type="ORF">GCM10025868_07170</name>
</gene>
<organism evidence="2 3">
    <name type="scientific">Angustibacter aerolatus</name>
    <dbReference type="NCBI Taxonomy" id="1162965"/>
    <lineage>
        <taxon>Bacteria</taxon>
        <taxon>Bacillati</taxon>
        <taxon>Actinomycetota</taxon>
        <taxon>Actinomycetes</taxon>
        <taxon>Kineosporiales</taxon>
        <taxon>Kineosporiaceae</taxon>
    </lineage>
</organism>
<evidence type="ECO:0000256" key="1">
    <source>
        <dbReference type="SAM" id="Phobius"/>
    </source>
</evidence>
<proteinExistence type="predicted"/>
<name>A0ABQ6JBB2_9ACTN</name>
<accession>A0ABQ6JBB2</accession>
<keyword evidence="1" id="KW-1133">Transmembrane helix</keyword>
<keyword evidence="1" id="KW-0472">Membrane</keyword>
<keyword evidence="1" id="KW-0812">Transmembrane</keyword>
<dbReference type="EMBL" id="BSUZ01000001">
    <property type="protein sequence ID" value="GMA85467.1"/>
    <property type="molecule type" value="Genomic_DNA"/>
</dbReference>